<feature type="region of interest" description="Disordered" evidence="1">
    <location>
        <begin position="72"/>
        <end position="104"/>
    </location>
</feature>
<organism evidence="2 3">
    <name type="scientific">Aldrovandia affinis</name>
    <dbReference type="NCBI Taxonomy" id="143900"/>
    <lineage>
        <taxon>Eukaryota</taxon>
        <taxon>Metazoa</taxon>
        <taxon>Chordata</taxon>
        <taxon>Craniata</taxon>
        <taxon>Vertebrata</taxon>
        <taxon>Euteleostomi</taxon>
        <taxon>Actinopterygii</taxon>
        <taxon>Neopterygii</taxon>
        <taxon>Teleostei</taxon>
        <taxon>Notacanthiformes</taxon>
        <taxon>Halosauridae</taxon>
        <taxon>Aldrovandia</taxon>
    </lineage>
</organism>
<evidence type="ECO:0000313" key="3">
    <source>
        <dbReference type="Proteomes" id="UP001221898"/>
    </source>
</evidence>
<comment type="caution">
    <text evidence="2">The sequence shown here is derived from an EMBL/GenBank/DDBJ whole genome shotgun (WGS) entry which is preliminary data.</text>
</comment>
<evidence type="ECO:0000256" key="1">
    <source>
        <dbReference type="SAM" id="MobiDB-lite"/>
    </source>
</evidence>
<dbReference type="EMBL" id="JAINUG010000333">
    <property type="protein sequence ID" value="KAJ8378016.1"/>
    <property type="molecule type" value="Genomic_DNA"/>
</dbReference>
<dbReference type="AlphaFoldDB" id="A0AAD7RCZ6"/>
<accession>A0AAD7RCZ6</accession>
<protein>
    <submittedName>
        <fullName evidence="2">Uncharacterized protein</fullName>
    </submittedName>
</protein>
<dbReference type="Proteomes" id="UP001221898">
    <property type="component" value="Unassembled WGS sequence"/>
</dbReference>
<name>A0AAD7RCZ6_9TELE</name>
<proteinExistence type="predicted"/>
<reference evidence="2" key="1">
    <citation type="journal article" date="2023" name="Science">
        <title>Genome structures resolve the early diversification of teleost fishes.</title>
        <authorList>
            <person name="Parey E."/>
            <person name="Louis A."/>
            <person name="Montfort J."/>
            <person name="Bouchez O."/>
            <person name="Roques C."/>
            <person name="Iampietro C."/>
            <person name="Lluch J."/>
            <person name="Castinel A."/>
            <person name="Donnadieu C."/>
            <person name="Desvignes T."/>
            <person name="Floi Bucao C."/>
            <person name="Jouanno E."/>
            <person name="Wen M."/>
            <person name="Mejri S."/>
            <person name="Dirks R."/>
            <person name="Jansen H."/>
            <person name="Henkel C."/>
            <person name="Chen W.J."/>
            <person name="Zahm M."/>
            <person name="Cabau C."/>
            <person name="Klopp C."/>
            <person name="Thompson A.W."/>
            <person name="Robinson-Rechavi M."/>
            <person name="Braasch I."/>
            <person name="Lecointre G."/>
            <person name="Bobe J."/>
            <person name="Postlethwait J.H."/>
            <person name="Berthelot C."/>
            <person name="Roest Crollius H."/>
            <person name="Guiguen Y."/>
        </authorList>
    </citation>
    <scope>NUCLEOTIDE SEQUENCE</scope>
    <source>
        <strain evidence="2">NC1722</strain>
    </source>
</reference>
<gene>
    <name evidence="2" type="ORF">AAFF_G00248870</name>
</gene>
<keyword evidence="3" id="KW-1185">Reference proteome</keyword>
<feature type="region of interest" description="Disordered" evidence="1">
    <location>
        <begin position="1"/>
        <end position="22"/>
    </location>
</feature>
<evidence type="ECO:0000313" key="2">
    <source>
        <dbReference type="EMBL" id="KAJ8378016.1"/>
    </source>
</evidence>
<sequence length="104" mass="11066">MKGLASGTGRKKHKAHRSHESESLQLPVVALAVCGRVNPGHRAALLVTGQNGGHFREVTVTGLKWWSRVSRGEAQVASPSLRGNEPGRAGRLTPPKGERDGAEL</sequence>